<name>A0A379YN53_SALER</name>
<dbReference type="AlphaFoldDB" id="A0A379YN53"/>
<evidence type="ECO:0000313" key="2">
    <source>
        <dbReference type="Proteomes" id="UP000254220"/>
    </source>
</evidence>
<sequence>MLDILTIFIPNPSSVQNSFLSRLSVGQAHRARQAVIIRIYTVRFSIATASVSGI</sequence>
<evidence type="ECO:0000313" key="1">
    <source>
        <dbReference type="EMBL" id="SUI46859.1"/>
    </source>
</evidence>
<reference evidence="1 2" key="1">
    <citation type="submission" date="2018-06" db="EMBL/GenBank/DDBJ databases">
        <authorList>
            <consortium name="Pathogen Informatics"/>
            <person name="Doyle S."/>
        </authorList>
    </citation>
    <scope>NUCLEOTIDE SEQUENCE [LARGE SCALE GENOMIC DNA]</scope>
    <source>
        <strain evidence="1 2">NCTC12420</strain>
    </source>
</reference>
<dbReference type="EMBL" id="UGYB01000004">
    <property type="protein sequence ID" value="SUI46859.1"/>
    <property type="molecule type" value="Genomic_DNA"/>
</dbReference>
<proteinExistence type="predicted"/>
<dbReference type="Proteomes" id="UP000254220">
    <property type="component" value="Unassembled WGS sequence"/>
</dbReference>
<organism evidence="1 2">
    <name type="scientific">Salmonella enterica subsp. indica</name>
    <dbReference type="NCBI Taxonomy" id="59207"/>
    <lineage>
        <taxon>Bacteria</taxon>
        <taxon>Pseudomonadati</taxon>
        <taxon>Pseudomonadota</taxon>
        <taxon>Gammaproteobacteria</taxon>
        <taxon>Enterobacterales</taxon>
        <taxon>Enterobacteriaceae</taxon>
        <taxon>Salmonella</taxon>
    </lineage>
</organism>
<accession>A0A379YN53</accession>
<protein>
    <submittedName>
        <fullName evidence="1">Uncharacterized protein</fullName>
    </submittedName>
</protein>
<gene>
    <name evidence="1" type="ORF">NCTC12420_05044</name>
</gene>